<proteinExistence type="predicted"/>
<evidence type="ECO:0000313" key="1">
    <source>
        <dbReference type="EMBL" id="KAK8882863.1"/>
    </source>
</evidence>
<comment type="caution">
    <text evidence="1">The sequence shown here is derived from an EMBL/GenBank/DDBJ whole genome shotgun (WGS) entry which is preliminary data.</text>
</comment>
<dbReference type="EMBL" id="JAPFFF010000009">
    <property type="protein sequence ID" value="KAK8882863.1"/>
    <property type="molecule type" value="Genomic_DNA"/>
</dbReference>
<dbReference type="Proteomes" id="UP001470230">
    <property type="component" value="Unassembled WGS sequence"/>
</dbReference>
<evidence type="ECO:0008006" key="3">
    <source>
        <dbReference type="Google" id="ProtNLM"/>
    </source>
</evidence>
<accession>A0ABR2JVL2</accession>
<protein>
    <recommendedName>
        <fullName evidence="3">C2 NT-type domain-containing protein</fullName>
    </recommendedName>
</protein>
<sequence length="200" mass="23251">MSLLHFEIRYVRLNPRKNRNKNDLRISFTTLPDHQKDNFTFPFSKMNFLNHEFLINYNRSVKEILFVIREKDYFNGHPIVGRTLILAESIPKDQVLEKEYDIFETQSEGLNDKFIKVGVIGIKSYFDNSSNPKKISSSNTMPTLSEIPAYDLPVNERPSGSFFRGITSLFQKGRNYNDMDDSQRGCISGSKSDFIFMNPK</sequence>
<keyword evidence="2" id="KW-1185">Reference proteome</keyword>
<reference evidence="1 2" key="1">
    <citation type="submission" date="2024-04" db="EMBL/GenBank/DDBJ databases">
        <title>Tritrichomonas musculus Genome.</title>
        <authorList>
            <person name="Alves-Ferreira E."/>
            <person name="Grigg M."/>
            <person name="Lorenzi H."/>
            <person name="Galac M."/>
        </authorList>
    </citation>
    <scope>NUCLEOTIDE SEQUENCE [LARGE SCALE GENOMIC DNA]</scope>
    <source>
        <strain evidence="1 2">EAF2021</strain>
    </source>
</reference>
<gene>
    <name evidence="1" type="ORF">M9Y10_045506</name>
</gene>
<organism evidence="1 2">
    <name type="scientific">Tritrichomonas musculus</name>
    <dbReference type="NCBI Taxonomy" id="1915356"/>
    <lineage>
        <taxon>Eukaryota</taxon>
        <taxon>Metamonada</taxon>
        <taxon>Parabasalia</taxon>
        <taxon>Tritrichomonadida</taxon>
        <taxon>Tritrichomonadidae</taxon>
        <taxon>Tritrichomonas</taxon>
    </lineage>
</organism>
<evidence type="ECO:0000313" key="2">
    <source>
        <dbReference type="Proteomes" id="UP001470230"/>
    </source>
</evidence>
<name>A0ABR2JVL2_9EUKA</name>